<proteinExistence type="predicted"/>
<reference evidence="2 3" key="1">
    <citation type="submission" date="2018-12" db="EMBL/GenBank/DDBJ databases">
        <authorList>
            <consortium name="Pathogen Informatics"/>
        </authorList>
    </citation>
    <scope>NUCLEOTIDE SEQUENCE [LARGE SCALE GENOMIC DNA]</scope>
    <source>
        <strain evidence="2 3">NCTC934</strain>
    </source>
</reference>
<dbReference type="Pfam" id="PF10739">
    <property type="entry name" value="DUF2550"/>
    <property type="match status" value="1"/>
</dbReference>
<dbReference type="Proteomes" id="UP000280707">
    <property type="component" value="Chromosome"/>
</dbReference>
<dbReference type="InterPro" id="IPR019675">
    <property type="entry name" value="DUF2550"/>
</dbReference>
<keyword evidence="1" id="KW-1133">Transmembrane helix</keyword>
<keyword evidence="1" id="KW-0812">Transmembrane</keyword>
<keyword evidence="3" id="KW-1185">Reference proteome</keyword>
<dbReference type="EMBL" id="LR134408">
    <property type="protein sequence ID" value="VEH72713.1"/>
    <property type="molecule type" value="Genomic_DNA"/>
</dbReference>
<keyword evidence="1" id="KW-0472">Membrane</keyword>
<evidence type="ECO:0000256" key="1">
    <source>
        <dbReference type="SAM" id="Phobius"/>
    </source>
</evidence>
<accession>A0ABY6TD25</accession>
<gene>
    <name evidence="2" type="ORF">NCTC934_00988</name>
</gene>
<protein>
    <submittedName>
        <fullName evidence="2">Secreted protein</fullName>
    </submittedName>
</protein>
<evidence type="ECO:0000313" key="3">
    <source>
        <dbReference type="Proteomes" id="UP000280707"/>
    </source>
</evidence>
<sequence length="162" mass="18716">MEPMNSTVISVVLWALALVVLLVVLLAALRFFTLRSRGTAVLLRSMPAKDSFSWRHGVLRYTGEVVEYFKLRSVFPRYNLWFNRLDITILNSRSLDDDEASFMSDATEVVHFSTGDAEYELASDARGIMAFEAWVEAAPSKRQQRFDYKQLRERATRQSKRQ</sequence>
<name>A0ABY6TD25_9CORY</name>
<organism evidence="2 3">
    <name type="scientific">Corynebacterium segmentosum</name>
    <dbReference type="NCBI Taxonomy" id="43990"/>
    <lineage>
        <taxon>Bacteria</taxon>
        <taxon>Bacillati</taxon>
        <taxon>Actinomycetota</taxon>
        <taxon>Actinomycetes</taxon>
        <taxon>Mycobacteriales</taxon>
        <taxon>Corynebacteriaceae</taxon>
        <taxon>Corynebacterium</taxon>
    </lineage>
</organism>
<evidence type="ECO:0000313" key="2">
    <source>
        <dbReference type="EMBL" id="VEH72713.1"/>
    </source>
</evidence>
<feature type="transmembrane region" description="Helical" evidence="1">
    <location>
        <begin position="12"/>
        <end position="32"/>
    </location>
</feature>